<gene>
    <name evidence="2" type="ORF">RJ641_027003</name>
</gene>
<dbReference type="Gene3D" id="1.25.40.10">
    <property type="entry name" value="Tetratricopeptide repeat domain"/>
    <property type="match status" value="2"/>
</dbReference>
<dbReference type="PANTHER" id="PTHR47926:SF454">
    <property type="entry name" value="REPEAT-CONTAINING PROTEIN, PUTATIVE-RELATED"/>
    <property type="match status" value="1"/>
</dbReference>
<evidence type="ECO:0000313" key="3">
    <source>
        <dbReference type="Proteomes" id="UP001370490"/>
    </source>
</evidence>
<sequence>MRGLAKFLHISFPFEILCENYRKPHRETSSVHGHVLKMGFVNDVFVHTSLVNMFVQIGEFGYAPLVFDKSSFRDAVSFTALITACAQLNSLDIRKRIHSWIEDNGVEMKLRLTNGLIDMHSKCGDLETAKNIFEGIKGKDVISWNVMVGGYAHCLAINI</sequence>
<protein>
    <submittedName>
        <fullName evidence="2">Pentatricopeptide repeat</fullName>
    </submittedName>
</protein>
<dbReference type="EMBL" id="JBAMMX010000004">
    <property type="protein sequence ID" value="KAK6941626.1"/>
    <property type="molecule type" value="Genomic_DNA"/>
</dbReference>
<dbReference type="Proteomes" id="UP001370490">
    <property type="component" value="Unassembled WGS sequence"/>
</dbReference>
<name>A0AAN8ZKY2_9MAGN</name>
<dbReference type="InterPro" id="IPR011990">
    <property type="entry name" value="TPR-like_helical_dom_sf"/>
</dbReference>
<dbReference type="AlphaFoldDB" id="A0AAN8ZKY2"/>
<comment type="caution">
    <text evidence="2">The sequence shown here is derived from an EMBL/GenBank/DDBJ whole genome shotgun (WGS) entry which is preliminary data.</text>
</comment>
<dbReference type="PANTHER" id="PTHR47926">
    <property type="entry name" value="PENTATRICOPEPTIDE REPEAT-CONTAINING PROTEIN"/>
    <property type="match status" value="1"/>
</dbReference>
<dbReference type="GO" id="GO:0003723">
    <property type="term" value="F:RNA binding"/>
    <property type="evidence" value="ECO:0007669"/>
    <property type="project" value="InterPro"/>
</dbReference>
<evidence type="ECO:0000256" key="1">
    <source>
        <dbReference type="ARBA" id="ARBA00022737"/>
    </source>
</evidence>
<keyword evidence="3" id="KW-1185">Reference proteome</keyword>
<proteinExistence type="predicted"/>
<keyword evidence="1" id="KW-0677">Repeat</keyword>
<accession>A0AAN8ZKY2</accession>
<evidence type="ECO:0000313" key="2">
    <source>
        <dbReference type="EMBL" id="KAK6941626.1"/>
    </source>
</evidence>
<dbReference type="InterPro" id="IPR046960">
    <property type="entry name" value="PPR_At4g14850-like_plant"/>
</dbReference>
<dbReference type="GO" id="GO:0009451">
    <property type="term" value="P:RNA modification"/>
    <property type="evidence" value="ECO:0007669"/>
    <property type="project" value="InterPro"/>
</dbReference>
<dbReference type="Pfam" id="PF01535">
    <property type="entry name" value="PPR"/>
    <property type="match status" value="1"/>
</dbReference>
<organism evidence="2 3">
    <name type="scientific">Dillenia turbinata</name>
    <dbReference type="NCBI Taxonomy" id="194707"/>
    <lineage>
        <taxon>Eukaryota</taxon>
        <taxon>Viridiplantae</taxon>
        <taxon>Streptophyta</taxon>
        <taxon>Embryophyta</taxon>
        <taxon>Tracheophyta</taxon>
        <taxon>Spermatophyta</taxon>
        <taxon>Magnoliopsida</taxon>
        <taxon>eudicotyledons</taxon>
        <taxon>Gunneridae</taxon>
        <taxon>Pentapetalae</taxon>
        <taxon>Dilleniales</taxon>
        <taxon>Dilleniaceae</taxon>
        <taxon>Dillenia</taxon>
    </lineage>
</organism>
<reference evidence="2 3" key="1">
    <citation type="submission" date="2023-12" db="EMBL/GenBank/DDBJ databases">
        <title>A high-quality genome assembly for Dillenia turbinata (Dilleniales).</title>
        <authorList>
            <person name="Chanderbali A."/>
        </authorList>
    </citation>
    <scope>NUCLEOTIDE SEQUENCE [LARGE SCALE GENOMIC DNA]</scope>
    <source>
        <strain evidence="2">LSX21</strain>
        <tissue evidence="2">Leaf</tissue>
    </source>
</reference>
<dbReference type="InterPro" id="IPR002885">
    <property type="entry name" value="PPR_rpt"/>
</dbReference>